<feature type="compositionally biased region" description="Polar residues" evidence="1">
    <location>
        <begin position="25"/>
        <end position="38"/>
    </location>
</feature>
<dbReference type="AlphaFoldDB" id="A0A1H8HT78"/>
<feature type="compositionally biased region" description="Basic and acidic residues" evidence="1">
    <location>
        <begin position="51"/>
        <end position="61"/>
    </location>
</feature>
<evidence type="ECO:0000256" key="1">
    <source>
        <dbReference type="SAM" id="MobiDB-lite"/>
    </source>
</evidence>
<dbReference type="OrthoDB" id="2991326at2"/>
<protein>
    <submittedName>
        <fullName evidence="2">Uncharacterized protein</fullName>
    </submittedName>
</protein>
<dbReference type="STRING" id="1173111.SAMN05444955_11514"/>
<keyword evidence="3" id="KW-1185">Reference proteome</keyword>
<dbReference type="EMBL" id="FOCQ01000015">
    <property type="protein sequence ID" value="SEN58898.1"/>
    <property type="molecule type" value="Genomic_DNA"/>
</dbReference>
<dbReference type="RefSeq" id="WP_089971304.1">
    <property type="nucleotide sequence ID" value="NZ_FOCQ01000015.1"/>
</dbReference>
<organism evidence="2 3">
    <name type="scientific">Lihuaxuella thermophila</name>
    <dbReference type="NCBI Taxonomy" id="1173111"/>
    <lineage>
        <taxon>Bacteria</taxon>
        <taxon>Bacillati</taxon>
        <taxon>Bacillota</taxon>
        <taxon>Bacilli</taxon>
        <taxon>Bacillales</taxon>
        <taxon>Thermoactinomycetaceae</taxon>
        <taxon>Lihuaxuella</taxon>
    </lineage>
</organism>
<sequence length="61" mass="6770">MKNKANQKKSDTKEYVGPDLAYSAGSPNQHKTRVTNQPHLIPEDPLPPGETDLRQVKTDPS</sequence>
<dbReference type="Proteomes" id="UP000199695">
    <property type="component" value="Unassembled WGS sequence"/>
</dbReference>
<gene>
    <name evidence="2" type="ORF">SAMN05444955_11514</name>
</gene>
<evidence type="ECO:0000313" key="2">
    <source>
        <dbReference type="EMBL" id="SEN58898.1"/>
    </source>
</evidence>
<accession>A0A1H8HT78</accession>
<proteinExistence type="predicted"/>
<reference evidence="2 3" key="1">
    <citation type="submission" date="2016-10" db="EMBL/GenBank/DDBJ databases">
        <authorList>
            <person name="de Groot N.N."/>
        </authorList>
    </citation>
    <scope>NUCLEOTIDE SEQUENCE [LARGE SCALE GENOMIC DNA]</scope>
    <source>
        <strain evidence="2 3">DSM 46701</strain>
    </source>
</reference>
<feature type="region of interest" description="Disordered" evidence="1">
    <location>
        <begin position="1"/>
        <end position="61"/>
    </location>
</feature>
<name>A0A1H8HT78_9BACL</name>
<evidence type="ECO:0000313" key="3">
    <source>
        <dbReference type="Proteomes" id="UP000199695"/>
    </source>
</evidence>